<dbReference type="InterPro" id="IPR018136">
    <property type="entry name" value="Aconitase_4Fe-4S_BS"/>
</dbReference>
<dbReference type="InterPro" id="IPR001030">
    <property type="entry name" value="Acoase/IPM_deHydtase_lsu_aba"/>
</dbReference>
<comment type="caution">
    <text evidence="10">The sequence shown here is derived from an EMBL/GenBank/DDBJ whole genome shotgun (WGS) entry which is preliminary data.</text>
</comment>
<dbReference type="NCBIfam" id="NF009520">
    <property type="entry name" value="PRK12881.1"/>
    <property type="match status" value="1"/>
</dbReference>
<evidence type="ECO:0000313" key="10">
    <source>
        <dbReference type="EMBL" id="GHH71324.1"/>
    </source>
</evidence>
<dbReference type="NCBIfam" id="NF006757">
    <property type="entry name" value="PRK09277.1"/>
    <property type="match status" value="1"/>
</dbReference>
<dbReference type="InterPro" id="IPR000573">
    <property type="entry name" value="AconitaseA/IPMdHydase_ssu_swvl"/>
</dbReference>
<dbReference type="Gene3D" id="6.10.190.10">
    <property type="match status" value="1"/>
</dbReference>
<dbReference type="SUPFAM" id="SSF52016">
    <property type="entry name" value="LeuD/IlvD-like"/>
    <property type="match status" value="1"/>
</dbReference>
<keyword evidence="5 7" id="KW-0411">Iron-sulfur</keyword>
<evidence type="ECO:0000313" key="11">
    <source>
        <dbReference type="Proteomes" id="UP000603708"/>
    </source>
</evidence>
<dbReference type="InterPro" id="IPR006249">
    <property type="entry name" value="Aconitase/IRP2"/>
</dbReference>
<accession>A0A919FST0</accession>
<dbReference type="GO" id="GO:0046872">
    <property type="term" value="F:metal ion binding"/>
    <property type="evidence" value="ECO:0007669"/>
    <property type="project" value="UniProtKB-KW"/>
</dbReference>
<dbReference type="Pfam" id="PF00694">
    <property type="entry name" value="Aconitase_C"/>
    <property type="match status" value="1"/>
</dbReference>
<dbReference type="InterPro" id="IPR015928">
    <property type="entry name" value="Aconitase/3IPM_dehydase_swvl"/>
</dbReference>
<name>A0A919FST0_9ACTN</name>
<evidence type="ECO:0000256" key="1">
    <source>
        <dbReference type="ARBA" id="ARBA00001966"/>
    </source>
</evidence>
<reference evidence="10" key="2">
    <citation type="submission" date="2020-09" db="EMBL/GenBank/DDBJ databases">
        <authorList>
            <person name="Sun Q."/>
            <person name="Ohkuma M."/>
        </authorList>
    </citation>
    <scope>NUCLEOTIDE SEQUENCE</scope>
    <source>
        <strain evidence="10">JCM 5069</strain>
    </source>
</reference>
<evidence type="ECO:0000256" key="7">
    <source>
        <dbReference type="RuleBase" id="RU361275"/>
    </source>
</evidence>
<evidence type="ECO:0000256" key="6">
    <source>
        <dbReference type="ARBA" id="ARBA00023239"/>
    </source>
</evidence>
<keyword evidence="3" id="KW-0479">Metal-binding</keyword>
<evidence type="ECO:0000259" key="8">
    <source>
        <dbReference type="Pfam" id="PF00330"/>
    </source>
</evidence>
<reference evidence="10" key="1">
    <citation type="journal article" date="2014" name="Int. J. Syst. Evol. Microbiol.">
        <title>Complete genome sequence of Corynebacterium casei LMG S-19264T (=DSM 44701T), isolated from a smear-ripened cheese.</title>
        <authorList>
            <consortium name="US DOE Joint Genome Institute (JGI-PGF)"/>
            <person name="Walter F."/>
            <person name="Albersmeier A."/>
            <person name="Kalinowski J."/>
            <person name="Ruckert C."/>
        </authorList>
    </citation>
    <scope>NUCLEOTIDE SEQUENCE</scope>
    <source>
        <strain evidence="10">JCM 5069</strain>
    </source>
</reference>
<dbReference type="PANTHER" id="PTHR11670">
    <property type="entry name" value="ACONITASE/IRON-RESPONSIVE ELEMENT FAMILY MEMBER"/>
    <property type="match status" value="1"/>
</dbReference>
<dbReference type="SUPFAM" id="SSF53732">
    <property type="entry name" value="Aconitase iron-sulfur domain"/>
    <property type="match status" value="1"/>
</dbReference>
<dbReference type="GO" id="GO:0051539">
    <property type="term" value="F:4 iron, 4 sulfur cluster binding"/>
    <property type="evidence" value="ECO:0007669"/>
    <property type="project" value="UniProtKB-KW"/>
</dbReference>
<dbReference type="Pfam" id="PF00330">
    <property type="entry name" value="Aconitase"/>
    <property type="match status" value="1"/>
</dbReference>
<comment type="function">
    <text evidence="7">Catalyzes the isomerization of citrate to isocitrate via cis-aconitate.</text>
</comment>
<comment type="cofactor">
    <cofactor evidence="1">
        <name>[4Fe-4S] cluster</name>
        <dbReference type="ChEBI" id="CHEBI:49883"/>
    </cofactor>
</comment>
<organism evidence="10 11">
    <name type="scientific">Streptomyces sulfonofaciens</name>
    <dbReference type="NCBI Taxonomy" id="68272"/>
    <lineage>
        <taxon>Bacteria</taxon>
        <taxon>Bacillati</taxon>
        <taxon>Actinomycetota</taxon>
        <taxon>Actinomycetes</taxon>
        <taxon>Kitasatosporales</taxon>
        <taxon>Streptomycetaceae</taxon>
        <taxon>Streptomyces</taxon>
    </lineage>
</organism>
<keyword evidence="6 7" id="KW-0456">Lyase</keyword>
<dbReference type="InterPro" id="IPR036008">
    <property type="entry name" value="Aconitase_4Fe-4S_dom"/>
</dbReference>
<dbReference type="PROSITE" id="PS01244">
    <property type="entry name" value="ACONITASE_2"/>
    <property type="match status" value="1"/>
</dbReference>
<feature type="domain" description="Aconitase A/isopropylmalate dehydratase small subunit swivel" evidence="9">
    <location>
        <begin position="697"/>
        <end position="820"/>
    </location>
</feature>
<evidence type="ECO:0000256" key="4">
    <source>
        <dbReference type="ARBA" id="ARBA00023004"/>
    </source>
</evidence>
<comment type="catalytic activity">
    <reaction evidence="7">
        <text>citrate = D-threo-isocitrate</text>
        <dbReference type="Rhea" id="RHEA:10336"/>
        <dbReference type="ChEBI" id="CHEBI:15562"/>
        <dbReference type="ChEBI" id="CHEBI:16947"/>
        <dbReference type="EC" id="4.2.1.3"/>
    </reaction>
</comment>
<dbReference type="PRINTS" id="PR00415">
    <property type="entry name" value="ACONITASE"/>
</dbReference>
<dbReference type="InterPro" id="IPR015931">
    <property type="entry name" value="Acnase/IPM_dHydase_lsu_aba_1/3"/>
</dbReference>
<dbReference type="Gene3D" id="3.20.19.10">
    <property type="entry name" value="Aconitase, domain 4"/>
    <property type="match status" value="1"/>
</dbReference>
<dbReference type="EMBL" id="BNCD01000002">
    <property type="protein sequence ID" value="GHH71324.1"/>
    <property type="molecule type" value="Genomic_DNA"/>
</dbReference>
<dbReference type="NCBIfam" id="TIGR01341">
    <property type="entry name" value="aconitase_1"/>
    <property type="match status" value="1"/>
</dbReference>
<comment type="similarity">
    <text evidence="2 7">Belongs to the aconitase/IPM isomerase family.</text>
</comment>
<keyword evidence="4 7" id="KW-0408">Iron</keyword>
<evidence type="ECO:0000256" key="5">
    <source>
        <dbReference type="ARBA" id="ARBA00023014"/>
    </source>
</evidence>
<dbReference type="Proteomes" id="UP000603708">
    <property type="component" value="Unassembled WGS sequence"/>
</dbReference>
<dbReference type="PROSITE" id="PS00450">
    <property type="entry name" value="ACONITASE_1"/>
    <property type="match status" value="1"/>
</dbReference>
<dbReference type="Gene3D" id="3.30.499.10">
    <property type="entry name" value="Aconitase, domain 3"/>
    <property type="match status" value="2"/>
</dbReference>
<keyword evidence="11" id="KW-1185">Reference proteome</keyword>
<dbReference type="EC" id="4.2.1.3" evidence="7"/>
<evidence type="ECO:0000256" key="3">
    <source>
        <dbReference type="ARBA" id="ARBA00022723"/>
    </source>
</evidence>
<feature type="domain" description="Aconitase/3-isopropylmalate dehydratase large subunit alpha/beta/alpha" evidence="8">
    <location>
        <begin position="75"/>
        <end position="564"/>
    </location>
</feature>
<sequence length="901" mass="95533">MQTGPLNSYRSLARLDLAGRSFRVHRLDAVPGAERLPMSLKILLENLLRHEDGSSVTADQIAALVRGGGDGVADAVSFSPSRVLLHDTNGVPVLTDLAALRDAVAAAGGDPRRVSPRIPSHLTVDHSIATEVSGRPDALDVNVELEYARNAERYRFLKWGERLDGVHVIPPGAGIMHQINLEFLARVVERRDGWAFPDTCAGTDSHTTMVSALGTLAWGVGGVEAEVALLGQPLSIAVPPVVGVELVGEPSPGVTATDLVLTITQTLRGHGVVGKFVEFTGEAISRLPLAHRATISNMCPEYGATTAMFPIDRTTLEYLRLTGRRPDHLAAVETYAKEQGLWHDPAHRPRYDEHLRIDLSAVTASLAGPSRPQDRLPLAAVPAGAAAAIENLVGTRSRRAAAAGAPRPGQGRGERMRAEGSGAVRDGAVAIAAITSCTNTSNPHVMIAAGLLARNARARGLTAKPWVKASLAPGSRTVTEYLGRAGLSRPLDELGFHLAGYGCMTCIGNSGPLLPDVARAVAERDVVVASVLSGNRNFDGRINNDVSLNYLASPPLVVAYALAGSITHDLLREPLGRDADSVPVFLADLWPSDAEIEEAVSAHLAPELFGAAYARVFEGDERWAAVPAATGELFDWPADSTYLRRPPFLDGVTAEAPPPRDVVGARTLVLLGDSVTTDHISPAGRIPAASPAGRLLTGLGESELNTYASRRGNYDVMVRGGFANPRLRNLLAPPASGAVTPDFTRDGVLVPVHEAARSYAAAGTPLLVVAGKEYGTGSSRDWAAKATALLGVRAVIARSFERIHRSNLVQLGVLPLQFADGESAESLGLDGRERFDVLGIGEALRAPRSPVTVRVTPHDGARAPFSFTVTARLDTPQEARYYAHGGVLPYVYRQFLRGGLD</sequence>
<gene>
    <name evidence="10" type="ORF">GCM10018793_06310</name>
</gene>
<protein>
    <recommendedName>
        <fullName evidence="7">Aconitate hydratase</fullName>
        <shortName evidence="7">Aconitase</shortName>
        <ecNumber evidence="7">4.2.1.3</ecNumber>
    </recommendedName>
</protein>
<dbReference type="AlphaFoldDB" id="A0A919FST0"/>
<proteinExistence type="inferred from homology"/>
<evidence type="ECO:0000256" key="2">
    <source>
        <dbReference type="ARBA" id="ARBA00007185"/>
    </source>
</evidence>
<dbReference type="GO" id="GO:0003994">
    <property type="term" value="F:aconitate hydratase activity"/>
    <property type="evidence" value="ECO:0007669"/>
    <property type="project" value="UniProtKB-EC"/>
</dbReference>
<dbReference type="FunFam" id="3.20.19.10:FF:000001">
    <property type="entry name" value="Aconitate hydratase"/>
    <property type="match status" value="1"/>
</dbReference>
<evidence type="ECO:0000259" key="9">
    <source>
        <dbReference type="Pfam" id="PF00694"/>
    </source>
</evidence>
<keyword evidence="7" id="KW-0004">4Fe-4S</keyword>
<dbReference type="RefSeq" id="WP_189929328.1">
    <property type="nucleotide sequence ID" value="NZ_BNCD01000002.1"/>
</dbReference>